<dbReference type="Proteomes" id="UP000720189">
    <property type="component" value="Unassembled WGS sequence"/>
</dbReference>
<organism evidence="2 3">
    <name type="scientific">Fusarium redolens</name>
    <dbReference type="NCBI Taxonomy" id="48865"/>
    <lineage>
        <taxon>Eukaryota</taxon>
        <taxon>Fungi</taxon>
        <taxon>Dikarya</taxon>
        <taxon>Ascomycota</taxon>
        <taxon>Pezizomycotina</taxon>
        <taxon>Sordariomycetes</taxon>
        <taxon>Hypocreomycetidae</taxon>
        <taxon>Hypocreales</taxon>
        <taxon>Nectriaceae</taxon>
        <taxon>Fusarium</taxon>
        <taxon>Fusarium redolens species complex</taxon>
    </lineage>
</organism>
<evidence type="ECO:0000256" key="1">
    <source>
        <dbReference type="SAM" id="MobiDB-lite"/>
    </source>
</evidence>
<keyword evidence="3" id="KW-1185">Reference proteome</keyword>
<reference evidence="2" key="1">
    <citation type="journal article" date="2021" name="Nat. Commun.">
        <title>Genetic determinants of endophytism in the Arabidopsis root mycobiome.</title>
        <authorList>
            <person name="Mesny F."/>
            <person name="Miyauchi S."/>
            <person name="Thiergart T."/>
            <person name="Pickel B."/>
            <person name="Atanasova L."/>
            <person name="Karlsson M."/>
            <person name="Huettel B."/>
            <person name="Barry K.W."/>
            <person name="Haridas S."/>
            <person name="Chen C."/>
            <person name="Bauer D."/>
            <person name="Andreopoulos W."/>
            <person name="Pangilinan J."/>
            <person name="LaButti K."/>
            <person name="Riley R."/>
            <person name="Lipzen A."/>
            <person name="Clum A."/>
            <person name="Drula E."/>
            <person name="Henrissat B."/>
            <person name="Kohler A."/>
            <person name="Grigoriev I.V."/>
            <person name="Martin F.M."/>
            <person name="Hacquard S."/>
        </authorList>
    </citation>
    <scope>NUCLEOTIDE SEQUENCE</scope>
    <source>
        <strain evidence="2">MPI-CAGE-AT-0023</strain>
    </source>
</reference>
<proteinExistence type="predicted"/>
<dbReference type="EMBL" id="JAGMUX010000009">
    <property type="protein sequence ID" value="KAH7248951.1"/>
    <property type="molecule type" value="Genomic_DNA"/>
</dbReference>
<evidence type="ECO:0000313" key="2">
    <source>
        <dbReference type="EMBL" id="KAH7248951.1"/>
    </source>
</evidence>
<evidence type="ECO:0000313" key="3">
    <source>
        <dbReference type="Proteomes" id="UP000720189"/>
    </source>
</evidence>
<dbReference type="RefSeq" id="XP_046048746.1">
    <property type="nucleotide sequence ID" value="XM_046186014.1"/>
</dbReference>
<comment type="caution">
    <text evidence="2">The sequence shown here is derived from an EMBL/GenBank/DDBJ whole genome shotgun (WGS) entry which is preliminary data.</text>
</comment>
<gene>
    <name evidence="2" type="ORF">BKA55DRAFT_390995</name>
</gene>
<accession>A0A9P9K9D3</accession>
<dbReference type="AlphaFoldDB" id="A0A9P9K9D3"/>
<dbReference type="OrthoDB" id="5103199at2759"/>
<protein>
    <submittedName>
        <fullName evidence="2">Uncharacterized protein</fullName>
    </submittedName>
</protein>
<dbReference type="GeneID" id="70215968"/>
<sequence>MAPTQNGGEDLTHGTPATGLRGMLRGLSVRRLEKSLDKKAADQREQNWTLPDEEECKRWTLEELQQEYEILLKKYKQADRDQNNLVSASITDKKVTANAGNVANQCREWVHDCKKTLQSLEGAIRLIINKTDAKAAVAQACKHPTPDNVHLAMKEINDADRRIEALQSQIGGYVDALRQWLDKEPGF</sequence>
<name>A0A9P9K9D3_FUSRE</name>
<feature type="region of interest" description="Disordered" evidence="1">
    <location>
        <begin position="1"/>
        <end position="24"/>
    </location>
</feature>